<dbReference type="EMBL" id="MN739044">
    <property type="protein sequence ID" value="QHS85531.1"/>
    <property type="molecule type" value="Genomic_DNA"/>
</dbReference>
<name>A0A6C0B182_9ZZZZ</name>
<organism evidence="1">
    <name type="scientific">viral metagenome</name>
    <dbReference type="NCBI Taxonomy" id="1070528"/>
    <lineage>
        <taxon>unclassified sequences</taxon>
        <taxon>metagenomes</taxon>
        <taxon>organismal metagenomes</taxon>
    </lineage>
</organism>
<protein>
    <submittedName>
        <fullName evidence="1">Uncharacterized protein</fullName>
    </submittedName>
</protein>
<dbReference type="AlphaFoldDB" id="A0A6C0B182"/>
<evidence type="ECO:0000313" key="1">
    <source>
        <dbReference type="EMBL" id="QHS85531.1"/>
    </source>
</evidence>
<proteinExistence type="predicted"/>
<reference evidence="1" key="1">
    <citation type="journal article" date="2020" name="Nature">
        <title>Giant virus diversity and host interactions through global metagenomics.</title>
        <authorList>
            <person name="Schulz F."/>
            <person name="Roux S."/>
            <person name="Paez-Espino D."/>
            <person name="Jungbluth S."/>
            <person name="Walsh D.A."/>
            <person name="Denef V.J."/>
            <person name="McMahon K.D."/>
            <person name="Konstantinidis K.T."/>
            <person name="Eloe-Fadrosh E.A."/>
            <person name="Kyrpides N.C."/>
            <person name="Woyke T."/>
        </authorList>
    </citation>
    <scope>NUCLEOTIDE SEQUENCE</scope>
    <source>
        <strain evidence="1">GVMAG-M-3300009182-78</strain>
    </source>
</reference>
<accession>A0A6C0B182</accession>
<sequence length="72" mass="8619">MSSLKEELYLEVEQYSLVMRETILEYLSQLNEKEYIAYKIAKDHLGTSFHILKSIGFMEWKKNQKLKEKESS</sequence>